<dbReference type="GO" id="GO:0016020">
    <property type="term" value="C:membrane"/>
    <property type="evidence" value="ECO:0007669"/>
    <property type="project" value="InterPro"/>
</dbReference>
<reference evidence="2 3" key="1">
    <citation type="submission" date="2015-09" db="EMBL/GenBank/DDBJ databases">
        <title>Draft genome of the parasitic nematode Teladorsagia circumcincta isolate WARC Sus (inbred).</title>
        <authorList>
            <person name="Mitreva M."/>
        </authorList>
    </citation>
    <scope>NUCLEOTIDE SEQUENCE [LARGE SCALE GENOMIC DNA]</scope>
    <source>
        <strain evidence="2 3">S</strain>
    </source>
</reference>
<dbReference type="PANTHER" id="PTHR35574">
    <property type="entry name" value="PUTATIVE-RELATED"/>
    <property type="match status" value="1"/>
</dbReference>
<gene>
    <name evidence="2" type="ORF">TELCIR_04650</name>
</gene>
<dbReference type="EMBL" id="KZ345469">
    <property type="protein sequence ID" value="PIO73384.1"/>
    <property type="molecule type" value="Genomic_DNA"/>
</dbReference>
<accession>A0A2G9UT13</accession>
<feature type="transmembrane region" description="Helical" evidence="1">
    <location>
        <begin position="170"/>
        <end position="194"/>
    </location>
</feature>
<dbReference type="InterPro" id="IPR010761">
    <property type="entry name" value="Clc_prot-like"/>
</dbReference>
<dbReference type="Gene3D" id="1.20.140.150">
    <property type="match status" value="1"/>
</dbReference>
<feature type="transmembrane region" description="Helical" evidence="1">
    <location>
        <begin position="95"/>
        <end position="117"/>
    </location>
</feature>
<dbReference type="PANTHER" id="PTHR35574:SF1">
    <property type="entry name" value="CLC-LIKE PROTEIN"/>
    <property type="match status" value="1"/>
</dbReference>
<feature type="transmembrane region" description="Helical" evidence="1">
    <location>
        <begin position="12"/>
        <end position="33"/>
    </location>
</feature>
<organism evidence="2 3">
    <name type="scientific">Teladorsagia circumcincta</name>
    <name type="common">Brown stomach worm</name>
    <name type="synonym">Ostertagia circumcincta</name>
    <dbReference type="NCBI Taxonomy" id="45464"/>
    <lineage>
        <taxon>Eukaryota</taxon>
        <taxon>Metazoa</taxon>
        <taxon>Ecdysozoa</taxon>
        <taxon>Nematoda</taxon>
        <taxon>Chromadorea</taxon>
        <taxon>Rhabditida</taxon>
        <taxon>Rhabditina</taxon>
        <taxon>Rhabditomorpha</taxon>
        <taxon>Strongyloidea</taxon>
        <taxon>Trichostrongylidae</taxon>
        <taxon>Teladorsagia</taxon>
    </lineage>
</organism>
<proteinExistence type="predicted"/>
<dbReference type="Pfam" id="PF07062">
    <property type="entry name" value="Clc-like"/>
    <property type="match status" value="2"/>
</dbReference>
<evidence type="ECO:0000256" key="1">
    <source>
        <dbReference type="SAM" id="Phobius"/>
    </source>
</evidence>
<dbReference type="AlphaFoldDB" id="A0A2G9UT13"/>
<name>A0A2G9UT13_TELCI</name>
<evidence type="ECO:0000313" key="2">
    <source>
        <dbReference type="EMBL" id="PIO73384.1"/>
    </source>
</evidence>
<keyword evidence="3" id="KW-1185">Reference proteome</keyword>
<dbReference type="OrthoDB" id="5823275at2759"/>
<evidence type="ECO:0000313" key="3">
    <source>
        <dbReference type="Proteomes" id="UP000230423"/>
    </source>
</evidence>
<keyword evidence="1" id="KW-0472">Membrane</keyword>
<feature type="transmembrane region" description="Helical" evidence="1">
    <location>
        <begin position="124"/>
        <end position="150"/>
    </location>
</feature>
<protein>
    <submittedName>
        <fullName evidence="2">Clc-like protein</fullName>
    </submittedName>
</protein>
<sequence length="224" mass="24715">MAQEKNNFTQTCVLVCSLILIVIAFALSAAGLFSPSWQVVDIREFRAEHHHGLWLDCTRAERYLATVGQDYSDGQPLHCTYKFDYSASQATWHKAVLGCLIVSLLFASLALCCGLCAPCNGGCAVIFSIFVFLALFMAVIGDGIFFFAAHRVDNRFVQGLVGTYEQQIGVAFYLHGSGTLVLMFGFLVAIIASYQILRKSELSNSLPLRELAPLYGSRMRETFA</sequence>
<keyword evidence="1" id="KW-1133">Transmembrane helix</keyword>
<dbReference type="Proteomes" id="UP000230423">
    <property type="component" value="Unassembled WGS sequence"/>
</dbReference>
<keyword evidence="1" id="KW-0812">Transmembrane</keyword>